<protein>
    <recommendedName>
        <fullName evidence="2">UPF0251 protein SAMN02746089_00573</fullName>
    </recommendedName>
</protein>
<evidence type="ECO:0000313" key="3">
    <source>
        <dbReference type="EMBL" id="SHE63735.1"/>
    </source>
</evidence>
<evidence type="ECO:0000313" key="4">
    <source>
        <dbReference type="Proteomes" id="UP000184088"/>
    </source>
</evidence>
<keyword evidence="4" id="KW-1185">Reference proteome</keyword>
<evidence type="ECO:0000256" key="1">
    <source>
        <dbReference type="ARBA" id="ARBA00009350"/>
    </source>
</evidence>
<gene>
    <name evidence="3" type="ORF">SAMN02746089_00573</name>
</gene>
<dbReference type="Pfam" id="PF02001">
    <property type="entry name" value="DUF134"/>
    <property type="match status" value="1"/>
</dbReference>
<proteinExistence type="inferred from homology"/>
<dbReference type="SUPFAM" id="SSF88659">
    <property type="entry name" value="Sigma3 and sigma4 domains of RNA polymerase sigma factors"/>
    <property type="match status" value="1"/>
</dbReference>
<accession>A0A1M4V461</accession>
<dbReference type="InterPro" id="IPR036388">
    <property type="entry name" value="WH-like_DNA-bd_sf"/>
</dbReference>
<dbReference type="PANTHER" id="PTHR37478">
    <property type="match status" value="1"/>
</dbReference>
<dbReference type="EMBL" id="FQVH01000003">
    <property type="protein sequence ID" value="SHE63735.1"/>
    <property type="molecule type" value="Genomic_DNA"/>
</dbReference>
<dbReference type="Proteomes" id="UP000184088">
    <property type="component" value="Unassembled WGS sequence"/>
</dbReference>
<dbReference type="GO" id="GO:0003677">
    <property type="term" value="F:DNA binding"/>
    <property type="evidence" value="ECO:0007669"/>
    <property type="project" value="UniProtKB-KW"/>
</dbReference>
<dbReference type="OrthoDB" id="280278at2"/>
<dbReference type="AlphaFoldDB" id="A0A1M4V461"/>
<dbReference type="PANTHER" id="PTHR37478:SF2">
    <property type="entry name" value="UPF0251 PROTEIN TK0562"/>
    <property type="match status" value="1"/>
</dbReference>
<dbReference type="HAMAP" id="MF_00674">
    <property type="entry name" value="UPF0251"/>
    <property type="match status" value="1"/>
</dbReference>
<dbReference type="InterPro" id="IPR013324">
    <property type="entry name" value="RNA_pol_sigma_r3/r4-like"/>
</dbReference>
<dbReference type="STRING" id="1121256.SAMN02746089_00573"/>
<sequence>MPRPVKWRKVEFLPDINYFVPVGVPGGHLQENVLKVEELEALRLKDIEGLEQDECAARMEISRQTFQRILNEARAKVADSLVNGKAIRVEGGNYTVHICEFECLSCGNRWEDSFENLEKVREGKLECPKCGSTDTICANIGSFCHGRCHRRGRHGRHGHYGM</sequence>
<name>A0A1M4V461_9THEO</name>
<comment type="similarity">
    <text evidence="1 2">Belongs to the UPF0251 family.</text>
</comment>
<reference evidence="3 4" key="1">
    <citation type="submission" date="2016-11" db="EMBL/GenBank/DDBJ databases">
        <authorList>
            <person name="Jaros S."/>
            <person name="Januszkiewicz K."/>
            <person name="Wedrychowicz H."/>
        </authorList>
    </citation>
    <scope>NUCLEOTIDE SEQUENCE [LARGE SCALE GENOMIC DNA]</scope>
    <source>
        <strain evidence="3 4">DSM 17918</strain>
    </source>
</reference>
<dbReference type="Gene3D" id="1.10.10.10">
    <property type="entry name" value="Winged helix-like DNA-binding domain superfamily/Winged helix DNA-binding domain"/>
    <property type="match status" value="1"/>
</dbReference>
<organism evidence="3 4">
    <name type="scientific">Caldanaerobius fijiensis DSM 17918</name>
    <dbReference type="NCBI Taxonomy" id="1121256"/>
    <lineage>
        <taxon>Bacteria</taxon>
        <taxon>Bacillati</taxon>
        <taxon>Bacillota</taxon>
        <taxon>Clostridia</taxon>
        <taxon>Thermoanaerobacterales</taxon>
        <taxon>Thermoanaerobacteraceae</taxon>
        <taxon>Caldanaerobius</taxon>
    </lineage>
</organism>
<dbReference type="RefSeq" id="WP_073341604.1">
    <property type="nucleotide sequence ID" value="NZ_FQVH01000003.1"/>
</dbReference>
<dbReference type="InterPro" id="IPR002852">
    <property type="entry name" value="UPF0251"/>
</dbReference>
<evidence type="ECO:0000256" key="2">
    <source>
        <dbReference type="HAMAP-Rule" id="MF_00674"/>
    </source>
</evidence>
<keyword evidence="3" id="KW-0238">DNA-binding</keyword>